<organism evidence="1 2">
    <name type="scientific">Alteromonas halophila</name>
    <dbReference type="NCBI Taxonomy" id="516698"/>
    <lineage>
        <taxon>Bacteria</taxon>
        <taxon>Pseudomonadati</taxon>
        <taxon>Pseudomonadota</taxon>
        <taxon>Gammaproteobacteria</taxon>
        <taxon>Alteromonadales</taxon>
        <taxon>Alteromonadaceae</taxon>
        <taxon>Alteromonas/Salinimonas group</taxon>
        <taxon>Alteromonas</taxon>
    </lineage>
</organism>
<dbReference type="InterPro" id="IPR007434">
    <property type="entry name" value="FemAB-like"/>
</dbReference>
<dbReference type="RefSeq" id="WP_189403227.1">
    <property type="nucleotide sequence ID" value="NZ_BMXP01000001.1"/>
</dbReference>
<dbReference type="Proteomes" id="UP000631300">
    <property type="component" value="Unassembled WGS sequence"/>
</dbReference>
<comment type="caution">
    <text evidence="1">The sequence shown here is derived from an EMBL/GenBank/DDBJ whole genome shotgun (WGS) entry which is preliminary data.</text>
</comment>
<dbReference type="EMBL" id="BMXP01000001">
    <property type="protein sequence ID" value="GGW73886.1"/>
    <property type="molecule type" value="Genomic_DNA"/>
</dbReference>
<dbReference type="SUPFAM" id="SSF55729">
    <property type="entry name" value="Acyl-CoA N-acyltransferases (Nat)"/>
    <property type="match status" value="1"/>
</dbReference>
<evidence type="ECO:0000313" key="1">
    <source>
        <dbReference type="EMBL" id="GGW73886.1"/>
    </source>
</evidence>
<accession>A0A918JFW8</accession>
<reference evidence="1" key="1">
    <citation type="journal article" date="2014" name="Int. J. Syst. Evol. Microbiol.">
        <title>Complete genome sequence of Corynebacterium casei LMG S-19264T (=DSM 44701T), isolated from a smear-ripened cheese.</title>
        <authorList>
            <consortium name="US DOE Joint Genome Institute (JGI-PGF)"/>
            <person name="Walter F."/>
            <person name="Albersmeier A."/>
            <person name="Kalinowski J."/>
            <person name="Ruckert C."/>
        </authorList>
    </citation>
    <scope>NUCLEOTIDE SEQUENCE</scope>
    <source>
        <strain evidence="1">KCTC 22164</strain>
    </source>
</reference>
<reference evidence="1" key="2">
    <citation type="submission" date="2020-09" db="EMBL/GenBank/DDBJ databases">
        <authorList>
            <person name="Sun Q."/>
            <person name="Kim S."/>
        </authorList>
    </citation>
    <scope>NUCLEOTIDE SEQUENCE</scope>
    <source>
        <strain evidence="1">KCTC 22164</strain>
    </source>
</reference>
<sequence length="393" mass="44944">MNITTRFISQLSDIPAATWDQLTHNAIPFLDHRFLLALEVSGCVGGQTAWQPHHLIIEQDGQMVAAMPGYLKYDSYGEYVFDHAWANAYYQHNMAYYPKWVSAIPFTPVSGARLLLADGADRTLITQHAVQALAGLENQGYSSTHILFSDDKPDDYKAHGYLARLSVQFQWHNYAYESMDDFLSALTSRKRKSLNKAQRQLTEQQVELHTLTADEISDAHIAFFIRCYQQTYLKRSGHSGYLSADFFYHIFRAMRDKIMLVVARQQGEDIASALYFYDENGLYGRYWGALKDVDGLHFACCYTCGIAFAIDRQIPLFNPGTQGEHKILRGFEPVYCYSLHRLFARPFHHAVDDFLGRERIAIIDYFNQARDVLPFNSNFTPNLKTIKVSAPPA</sequence>
<evidence type="ECO:0000313" key="2">
    <source>
        <dbReference type="Proteomes" id="UP000631300"/>
    </source>
</evidence>
<protein>
    <recommendedName>
        <fullName evidence="3">GNAT family N-acetyltransferase</fullName>
    </recommendedName>
</protein>
<proteinExistence type="predicted"/>
<dbReference type="PANTHER" id="PTHR47017">
    <property type="entry name" value="ACYL-COA"/>
    <property type="match status" value="1"/>
</dbReference>
<evidence type="ECO:0008006" key="3">
    <source>
        <dbReference type="Google" id="ProtNLM"/>
    </source>
</evidence>
<dbReference type="InterPro" id="IPR016181">
    <property type="entry name" value="Acyl_CoA_acyltransferase"/>
</dbReference>
<gene>
    <name evidence="1" type="ORF">GCM10007391_02000</name>
</gene>
<dbReference type="AlphaFoldDB" id="A0A918JFW8"/>
<name>A0A918JFW8_9ALTE</name>
<dbReference type="Pfam" id="PF04339">
    <property type="entry name" value="FemAB_like"/>
    <property type="match status" value="1"/>
</dbReference>
<keyword evidence="2" id="KW-1185">Reference proteome</keyword>
<dbReference type="PANTHER" id="PTHR47017:SF1">
    <property type="entry name" value="ACYL-COA"/>
    <property type="match status" value="1"/>
</dbReference>
<dbReference type="Gene3D" id="3.40.630.30">
    <property type="match status" value="1"/>
</dbReference>